<dbReference type="EnsemblMetazoa" id="Aqu2.1.43016_001">
    <property type="protein sequence ID" value="Aqu2.1.43016_001"/>
    <property type="gene ID" value="Aqu2.1.43016"/>
</dbReference>
<name>A0A1X7VRL9_AMPQE</name>
<sequence length="84" mass="9444">MRNRAKTPLRLLLLLVICFEHEILQIGVAFEANSLVIPHPFQLSNDTSGHPLQFVIVGEEPVPLKSVLRPFSGGYLPVKKTWLI</sequence>
<feature type="chain" id="PRO_5010861721" description="Secreted protein" evidence="1">
    <location>
        <begin position="30"/>
        <end position="84"/>
    </location>
</feature>
<feature type="signal peptide" evidence="1">
    <location>
        <begin position="1"/>
        <end position="29"/>
    </location>
</feature>
<protein>
    <recommendedName>
        <fullName evidence="3">Secreted protein</fullName>
    </recommendedName>
</protein>
<dbReference type="InParanoid" id="A0A1X7VRL9"/>
<evidence type="ECO:0008006" key="3">
    <source>
        <dbReference type="Google" id="ProtNLM"/>
    </source>
</evidence>
<proteinExistence type="predicted"/>
<keyword evidence="1" id="KW-0732">Signal</keyword>
<reference evidence="2" key="1">
    <citation type="submission" date="2017-05" db="UniProtKB">
        <authorList>
            <consortium name="EnsemblMetazoa"/>
        </authorList>
    </citation>
    <scope>IDENTIFICATION</scope>
</reference>
<evidence type="ECO:0000256" key="1">
    <source>
        <dbReference type="SAM" id="SignalP"/>
    </source>
</evidence>
<dbReference type="AlphaFoldDB" id="A0A1X7VRL9"/>
<accession>A0A1X7VRL9</accession>
<evidence type="ECO:0000313" key="2">
    <source>
        <dbReference type="EnsemblMetazoa" id="Aqu2.1.43016_001"/>
    </source>
</evidence>
<organism evidence="2">
    <name type="scientific">Amphimedon queenslandica</name>
    <name type="common">Sponge</name>
    <dbReference type="NCBI Taxonomy" id="400682"/>
    <lineage>
        <taxon>Eukaryota</taxon>
        <taxon>Metazoa</taxon>
        <taxon>Porifera</taxon>
        <taxon>Demospongiae</taxon>
        <taxon>Heteroscleromorpha</taxon>
        <taxon>Haplosclerida</taxon>
        <taxon>Niphatidae</taxon>
        <taxon>Amphimedon</taxon>
    </lineage>
</organism>